<evidence type="ECO:0000259" key="6">
    <source>
        <dbReference type="Pfam" id="PF04932"/>
    </source>
</evidence>
<feature type="transmembrane region" description="Helical" evidence="5">
    <location>
        <begin position="206"/>
        <end position="224"/>
    </location>
</feature>
<feature type="transmembrane region" description="Helical" evidence="5">
    <location>
        <begin position="425"/>
        <end position="446"/>
    </location>
</feature>
<comment type="subcellular location">
    <subcellularLocation>
        <location evidence="1">Membrane</location>
        <topology evidence="1">Multi-pass membrane protein</topology>
    </subcellularLocation>
</comment>
<name>A0A8J3GJM3_9HYPH</name>
<evidence type="ECO:0000313" key="8">
    <source>
        <dbReference type="Proteomes" id="UP000630142"/>
    </source>
</evidence>
<keyword evidence="2 5" id="KW-0812">Transmembrane</keyword>
<feature type="transmembrane region" description="Helical" evidence="5">
    <location>
        <begin position="366"/>
        <end position="390"/>
    </location>
</feature>
<sequence>MYCNDVAAVGAPTIFSFKPVIAQLRGPAAFSLAVVLICLVTASAVWVESDAYRYSCGVLIIAALVDYWRTPQAARPSIGWGGLACVIWALYVGLRYGWVFFSVPGKHGSAEGIYLFPLLFPTIGYAFFRIRDRLAGLADLFMLISLVMLGVTIDLHHVFDGERTPFLFQNNTIHASVAAGLITICALAYAENAYRNRANQRPLEQALRLALALAVIALCLLGIYGAKSKGVWLALALSLPIQALTSLVHLPRRQVLVGASIGLLGLAIILFIASAGIIRELAPVTASGLALFDATLLDGVGAVRTAIAQGSVPFSFNERLMLWMNALEIITAHPIFGAGVGWQRIWATTTYASVPYNLMHNGYVEIAIRYGLSGLAFFAALYAAFAWWILRAWQKRLLGTVEAKAWLFGILFFAVTLLTNSNNRLAIGESFILITAGFAFYAYYLAQLRVAK</sequence>
<proteinExistence type="predicted"/>
<dbReference type="EMBL" id="BMZQ01000001">
    <property type="protein sequence ID" value="GHD12769.1"/>
    <property type="molecule type" value="Genomic_DNA"/>
</dbReference>
<evidence type="ECO:0000256" key="4">
    <source>
        <dbReference type="ARBA" id="ARBA00023136"/>
    </source>
</evidence>
<evidence type="ECO:0000256" key="5">
    <source>
        <dbReference type="SAM" id="Phobius"/>
    </source>
</evidence>
<feature type="transmembrane region" description="Helical" evidence="5">
    <location>
        <begin position="135"/>
        <end position="153"/>
    </location>
</feature>
<gene>
    <name evidence="7" type="ORF">GCM10016234_17540</name>
</gene>
<feature type="transmembrane region" description="Helical" evidence="5">
    <location>
        <begin position="28"/>
        <end position="46"/>
    </location>
</feature>
<keyword evidence="3 5" id="KW-1133">Transmembrane helix</keyword>
<dbReference type="AlphaFoldDB" id="A0A8J3GJM3"/>
<organism evidence="7 8">
    <name type="scientific">Tianweitania populi</name>
    <dbReference type="NCBI Taxonomy" id="1607949"/>
    <lineage>
        <taxon>Bacteria</taxon>
        <taxon>Pseudomonadati</taxon>
        <taxon>Pseudomonadota</taxon>
        <taxon>Alphaproteobacteria</taxon>
        <taxon>Hyphomicrobiales</taxon>
        <taxon>Phyllobacteriaceae</taxon>
        <taxon>Tianweitania</taxon>
    </lineage>
</organism>
<reference evidence="7" key="1">
    <citation type="journal article" date="2014" name="Int. J. Syst. Evol. Microbiol.">
        <title>Complete genome sequence of Corynebacterium casei LMG S-19264T (=DSM 44701T), isolated from a smear-ripened cheese.</title>
        <authorList>
            <consortium name="US DOE Joint Genome Institute (JGI-PGF)"/>
            <person name="Walter F."/>
            <person name="Albersmeier A."/>
            <person name="Kalinowski J."/>
            <person name="Ruckert C."/>
        </authorList>
    </citation>
    <scope>NUCLEOTIDE SEQUENCE</scope>
    <source>
        <strain evidence="7">KCTC 42249</strain>
    </source>
</reference>
<evidence type="ECO:0000256" key="1">
    <source>
        <dbReference type="ARBA" id="ARBA00004141"/>
    </source>
</evidence>
<protein>
    <recommendedName>
        <fullName evidence="6">O-antigen ligase-related domain-containing protein</fullName>
    </recommendedName>
</protein>
<feature type="transmembrane region" description="Helical" evidence="5">
    <location>
        <begin position="230"/>
        <end position="248"/>
    </location>
</feature>
<reference evidence="7" key="2">
    <citation type="submission" date="2020-09" db="EMBL/GenBank/DDBJ databases">
        <authorList>
            <person name="Sun Q."/>
            <person name="Kim S."/>
        </authorList>
    </citation>
    <scope>NUCLEOTIDE SEQUENCE</scope>
    <source>
        <strain evidence="7">KCTC 42249</strain>
    </source>
</reference>
<evidence type="ECO:0000256" key="2">
    <source>
        <dbReference type="ARBA" id="ARBA00022692"/>
    </source>
</evidence>
<dbReference type="Pfam" id="PF04932">
    <property type="entry name" value="Wzy_C"/>
    <property type="match status" value="1"/>
</dbReference>
<dbReference type="PANTHER" id="PTHR37422">
    <property type="entry name" value="TEICHURONIC ACID BIOSYNTHESIS PROTEIN TUAE"/>
    <property type="match status" value="1"/>
</dbReference>
<dbReference type="PANTHER" id="PTHR37422:SF13">
    <property type="entry name" value="LIPOPOLYSACCHARIDE BIOSYNTHESIS PROTEIN PA4999-RELATED"/>
    <property type="match status" value="1"/>
</dbReference>
<evidence type="ECO:0000256" key="3">
    <source>
        <dbReference type="ARBA" id="ARBA00022989"/>
    </source>
</evidence>
<keyword evidence="4 5" id="KW-0472">Membrane</keyword>
<comment type="caution">
    <text evidence="7">The sequence shown here is derived from an EMBL/GenBank/DDBJ whole genome shotgun (WGS) entry which is preliminary data.</text>
</comment>
<evidence type="ECO:0000313" key="7">
    <source>
        <dbReference type="EMBL" id="GHD12769.1"/>
    </source>
</evidence>
<feature type="transmembrane region" description="Helical" evidence="5">
    <location>
        <begin position="255"/>
        <end position="278"/>
    </location>
</feature>
<dbReference type="InterPro" id="IPR007016">
    <property type="entry name" value="O-antigen_ligase-rel_domated"/>
</dbReference>
<feature type="transmembrane region" description="Helical" evidence="5">
    <location>
        <begin position="397"/>
        <end position="419"/>
    </location>
</feature>
<feature type="domain" description="O-antigen ligase-related" evidence="6">
    <location>
        <begin position="215"/>
        <end position="379"/>
    </location>
</feature>
<dbReference type="Proteomes" id="UP000630142">
    <property type="component" value="Unassembled WGS sequence"/>
</dbReference>
<keyword evidence="8" id="KW-1185">Reference proteome</keyword>
<dbReference type="GO" id="GO:0016020">
    <property type="term" value="C:membrane"/>
    <property type="evidence" value="ECO:0007669"/>
    <property type="project" value="UniProtKB-SubCell"/>
</dbReference>
<feature type="transmembrane region" description="Helical" evidence="5">
    <location>
        <begin position="112"/>
        <end position="128"/>
    </location>
</feature>
<accession>A0A8J3GJM3</accession>
<dbReference type="InterPro" id="IPR051533">
    <property type="entry name" value="WaaL-like"/>
</dbReference>
<feature type="transmembrane region" description="Helical" evidence="5">
    <location>
        <begin position="173"/>
        <end position="194"/>
    </location>
</feature>
<feature type="transmembrane region" description="Helical" evidence="5">
    <location>
        <begin position="80"/>
        <end position="100"/>
    </location>
</feature>